<dbReference type="Proteomes" id="UP000027725">
    <property type="component" value="Unassembled WGS sequence"/>
</dbReference>
<dbReference type="OrthoDB" id="6586924at2"/>
<dbReference type="RefSeq" id="WP_038068656.1">
    <property type="nucleotide sequence ID" value="NZ_FOVB01000008.1"/>
</dbReference>
<sequence>MKRVDGWREALDQAVFEMRRKPFVWGENDCALGLAGNVTRALLGTDLSAPWRGRYSSRIGALRVLRNDGFEDLADLVATVLPEIHPAQARIGDLAAVEADAMGHALGVFNGERVFVLREDGWGTVDRAQARRAFKVG</sequence>
<gene>
    <name evidence="2" type="ORF">DL1_11985</name>
</gene>
<protein>
    <recommendedName>
        <fullName evidence="1">DUF6950 domain-containing protein</fullName>
    </recommendedName>
</protein>
<comment type="caution">
    <text evidence="2">The sequence shown here is derived from an EMBL/GenBank/DDBJ whole genome shotgun (WGS) entry which is preliminary data.</text>
</comment>
<dbReference type="eggNOG" id="ENOG5032Y13">
    <property type="taxonomic scope" value="Bacteria"/>
</dbReference>
<evidence type="ECO:0000259" key="1">
    <source>
        <dbReference type="Pfam" id="PF22262"/>
    </source>
</evidence>
<dbReference type="STRING" id="1185766.SAMN05216224_10860"/>
<evidence type="ECO:0000313" key="3">
    <source>
        <dbReference type="Proteomes" id="UP000027725"/>
    </source>
</evidence>
<organism evidence="2 3">
    <name type="scientific">Thioclava dalianensis</name>
    <dbReference type="NCBI Taxonomy" id="1185766"/>
    <lineage>
        <taxon>Bacteria</taxon>
        <taxon>Pseudomonadati</taxon>
        <taxon>Pseudomonadota</taxon>
        <taxon>Alphaproteobacteria</taxon>
        <taxon>Rhodobacterales</taxon>
        <taxon>Paracoccaceae</taxon>
        <taxon>Thioclava</taxon>
    </lineage>
</organism>
<dbReference type="InterPro" id="IPR053802">
    <property type="entry name" value="DUF6950"/>
</dbReference>
<dbReference type="Pfam" id="PF22262">
    <property type="entry name" value="DUF6950"/>
    <property type="match status" value="1"/>
</dbReference>
<dbReference type="EMBL" id="JHEH01000033">
    <property type="protein sequence ID" value="KEP68418.1"/>
    <property type="molecule type" value="Genomic_DNA"/>
</dbReference>
<keyword evidence="3" id="KW-1185">Reference proteome</keyword>
<accession>A0A074THB4</accession>
<feature type="domain" description="DUF6950" evidence="1">
    <location>
        <begin position="2"/>
        <end position="136"/>
    </location>
</feature>
<dbReference type="AlphaFoldDB" id="A0A074THB4"/>
<proteinExistence type="predicted"/>
<evidence type="ECO:0000313" key="2">
    <source>
        <dbReference type="EMBL" id="KEP68418.1"/>
    </source>
</evidence>
<reference evidence="2 3" key="1">
    <citation type="submission" date="2014-03" db="EMBL/GenBank/DDBJ databases">
        <title>The draft genome sequence of Thioclava dalianensis DLFJ1-1.</title>
        <authorList>
            <person name="Lai Q."/>
            <person name="Shao Z."/>
        </authorList>
    </citation>
    <scope>NUCLEOTIDE SEQUENCE [LARGE SCALE GENOMIC DNA]</scope>
    <source>
        <strain evidence="2 3">DLFJ1-1</strain>
    </source>
</reference>
<name>A0A074THB4_9RHOB</name>